<keyword evidence="1" id="KW-0436">Ligase</keyword>
<dbReference type="InterPro" id="IPR048764">
    <property type="entry name" value="PylC_N"/>
</dbReference>
<dbReference type="InterPro" id="IPR011761">
    <property type="entry name" value="ATP-grasp"/>
</dbReference>
<dbReference type="GO" id="GO:0046872">
    <property type="term" value="F:metal ion binding"/>
    <property type="evidence" value="ECO:0007669"/>
    <property type="project" value="InterPro"/>
</dbReference>
<evidence type="ECO:0000313" key="7">
    <source>
        <dbReference type="Proteomes" id="UP000572722"/>
    </source>
</evidence>
<dbReference type="AlphaFoldDB" id="A0AAE5LJ79"/>
<dbReference type="GO" id="GO:0005524">
    <property type="term" value="F:ATP binding"/>
    <property type="evidence" value="ECO:0007669"/>
    <property type="project" value="UniProtKB-UniRule"/>
</dbReference>
<dbReference type="InterPro" id="IPR013815">
    <property type="entry name" value="ATP_grasp_subdomain_1"/>
</dbReference>
<evidence type="ECO:0000256" key="3">
    <source>
        <dbReference type="ARBA" id="ARBA00022840"/>
    </source>
</evidence>
<dbReference type="RefSeq" id="WP_171323765.1">
    <property type="nucleotide sequence ID" value="NZ_VTXO01000007.1"/>
</dbReference>
<dbReference type="Pfam" id="PF02655">
    <property type="entry name" value="ATP-grasp_3"/>
    <property type="match status" value="1"/>
</dbReference>
<dbReference type="Pfam" id="PF21360">
    <property type="entry name" value="PylC-like_N"/>
    <property type="match status" value="1"/>
</dbReference>
<dbReference type="SUPFAM" id="SSF56059">
    <property type="entry name" value="Glutathione synthetase ATP-binding domain-like"/>
    <property type="match status" value="1"/>
</dbReference>
<accession>A0AAE5LJ79</accession>
<dbReference type="InterPro" id="IPR003806">
    <property type="entry name" value="ATP-grasp_PylC-type"/>
</dbReference>
<dbReference type="NCBIfam" id="NF009402">
    <property type="entry name" value="PRK12767.1-1"/>
    <property type="match status" value="1"/>
</dbReference>
<organism evidence="6 7">
    <name type="scientific">Vibrio tubiashii</name>
    <dbReference type="NCBI Taxonomy" id="29498"/>
    <lineage>
        <taxon>Bacteria</taxon>
        <taxon>Pseudomonadati</taxon>
        <taxon>Pseudomonadota</taxon>
        <taxon>Gammaproteobacteria</taxon>
        <taxon>Vibrionales</taxon>
        <taxon>Vibrionaceae</taxon>
        <taxon>Vibrio</taxon>
        <taxon>Vibrio oreintalis group</taxon>
    </lineage>
</organism>
<keyword evidence="3 4" id="KW-0067">ATP-binding</keyword>
<dbReference type="Proteomes" id="UP000572722">
    <property type="component" value="Unassembled WGS sequence"/>
</dbReference>
<gene>
    <name evidence="6" type="ORF">F0237_16750</name>
</gene>
<dbReference type="PANTHER" id="PTHR43585:SF2">
    <property type="entry name" value="ATP-GRASP ENZYME FSQD"/>
    <property type="match status" value="1"/>
</dbReference>
<protein>
    <submittedName>
        <fullName evidence="6">ATP-grasp domain-containing protein</fullName>
    </submittedName>
</protein>
<feature type="domain" description="ATP-grasp" evidence="5">
    <location>
        <begin position="120"/>
        <end position="288"/>
    </location>
</feature>
<reference evidence="6 7" key="1">
    <citation type="submission" date="2019-08" db="EMBL/GenBank/DDBJ databases">
        <title>Draft genome sequencing and comparative genomics of hatchery-associated Vibrios.</title>
        <authorList>
            <person name="Kehlet-Delgado H."/>
            <person name="Mueller R.S."/>
        </authorList>
    </citation>
    <scope>NUCLEOTIDE SEQUENCE [LARGE SCALE GENOMIC DNA]</scope>
    <source>
        <strain evidence="6 7">01-65-5-1</strain>
    </source>
</reference>
<dbReference type="Gene3D" id="3.40.50.20">
    <property type="match status" value="1"/>
</dbReference>
<keyword evidence="2 4" id="KW-0547">Nucleotide-binding</keyword>
<name>A0AAE5LJ79_9VIBR</name>
<comment type="caution">
    <text evidence="6">The sequence shown here is derived from an EMBL/GenBank/DDBJ whole genome shotgun (WGS) entry which is preliminary data.</text>
</comment>
<evidence type="ECO:0000256" key="4">
    <source>
        <dbReference type="PROSITE-ProRule" id="PRU00409"/>
    </source>
</evidence>
<dbReference type="EMBL" id="VTXO01000007">
    <property type="protein sequence ID" value="NOI82319.1"/>
    <property type="molecule type" value="Genomic_DNA"/>
</dbReference>
<evidence type="ECO:0000256" key="1">
    <source>
        <dbReference type="ARBA" id="ARBA00022598"/>
    </source>
</evidence>
<evidence type="ECO:0000259" key="5">
    <source>
        <dbReference type="PROSITE" id="PS50975"/>
    </source>
</evidence>
<dbReference type="Gene3D" id="3.30.1490.20">
    <property type="entry name" value="ATP-grasp fold, A domain"/>
    <property type="match status" value="1"/>
</dbReference>
<evidence type="ECO:0000256" key="2">
    <source>
        <dbReference type="ARBA" id="ARBA00022741"/>
    </source>
</evidence>
<dbReference type="InterPro" id="IPR052032">
    <property type="entry name" value="ATP-dep_AA_Ligase"/>
</dbReference>
<dbReference type="PROSITE" id="PS50975">
    <property type="entry name" value="ATP_GRASP"/>
    <property type="match status" value="1"/>
</dbReference>
<sequence>MVKILVTGAGGGVGQGIIKSLRLINDLEIFVISADMSPLAAGLYGGDVSKLVPAANSKEYFDRILEICEEHKVDYYFPGTDVELIKCAKFSNSLQEKLGAKIIVSPLDVIEIADDKLKTVQFLQHHGLSYPTTFLPSEVDINAINYPIIVKPRVGCRSIGVSLVHSPKEARCAIETLNDPLFQEFIDGDEYTCTVAIYNGHISEVLCLKRELRAGDTYRAFPEKNEVIEKYVRKIAVLLDINGSCNFQLRVESGIPKLFEINSRFSGTTPFCAYLGFNPVEFCIKKELGLIYNSNIQYDKIVVRHWSEVVLDKSEVSALELNGSGVVNNYTTSRVL</sequence>
<proteinExistence type="predicted"/>
<dbReference type="Gene3D" id="3.30.470.20">
    <property type="entry name" value="ATP-grasp fold, B domain"/>
    <property type="match status" value="1"/>
</dbReference>
<evidence type="ECO:0000313" key="6">
    <source>
        <dbReference type="EMBL" id="NOI82319.1"/>
    </source>
</evidence>
<dbReference type="GO" id="GO:0016874">
    <property type="term" value="F:ligase activity"/>
    <property type="evidence" value="ECO:0007669"/>
    <property type="project" value="UniProtKB-KW"/>
</dbReference>
<dbReference type="PANTHER" id="PTHR43585">
    <property type="entry name" value="FUMIPYRROLE BIOSYNTHESIS PROTEIN C"/>
    <property type="match status" value="1"/>
</dbReference>